<dbReference type="PANTHER" id="PTHR30304">
    <property type="entry name" value="D-TAGATOSE-1,6-BISPHOSPHATE ALDOLASE"/>
    <property type="match status" value="1"/>
</dbReference>
<dbReference type="Proteomes" id="UP000008183">
    <property type="component" value="Chromosome"/>
</dbReference>
<proteinExistence type="predicted"/>
<comment type="cofactor">
    <cofactor evidence="6">
        <name>Zn(2+)</name>
        <dbReference type="ChEBI" id="CHEBI:29105"/>
    </cofactor>
    <text evidence="6">Binds 2 Zn(2+) ions per subunit. One is catalytic and the other provides a structural contribution.</text>
</comment>
<feature type="binding site" evidence="6">
    <location>
        <position position="144"/>
    </location>
    <ligand>
        <name>Zn(2+)</name>
        <dbReference type="ChEBI" id="CHEBI:29105"/>
        <label>2</label>
    </ligand>
</feature>
<dbReference type="KEGG" id="tma:TM0273"/>
<feature type="binding site" evidence="6">
    <location>
        <position position="218"/>
    </location>
    <ligand>
        <name>Zn(2+)</name>
        <dbReference type="ChEBI" id="CHEBI:29105"/>
        <label>1</label>
        <note>catalytic</note>
    </ligand>
</feature>
<evidence type="ECO:0000256" key="1">
    <source>
        <dbReference type="ARBA" id="ARBA00022723"/>
    </source>
</evidence>
<keyword evidence="8" id="KW-1185">Reference proteome</keyword>
<dbReference type="OrthoDB" id="9803995at2"/>
<dbReference type="Pfam" id="PF01116">
    <property type="entry name" value="F_bP_aldolase"/>
    <property type="match status" value="1"/>
</dbReference>
<sequence length="315" mass="34923">MTMPYVKNTKEILEKASKERYAIGAFNFNNMEFLQAILEAAEEEKAPVIVATSEGAIKYIGKGDIETGAKLAVEMVRTYAEKLSVPVALHLDHGRDFKVIMAAIKAGYSSVMIDASHLPFEENLRETKRIVEIAHAVGISVEAELGKLKGIEDNVVEKESVLVDPEEAKVFVKETEVDFLAPAIGTSHGAFKFKGEAQLDFERLKKVKEYTQIPLVLHGASMVPQDIVKLANEYGAELSGAKGVPEDMLKKAIELGINKINTDTDLRITFVAYLRKVLSEDKSQIDPRKIFKPVFEQVKEIVKERIRIFGSSGKA</sequence>
<feature type="binding site" evidence="5">
    <location>
        <begin position="261"/>
        <end position="264"/>
    </location>
    <ligand>
        <name>dihydroxyacetone phosphate</name>
        <dbReference type="ChEBI" id="CHEBI:57642"/>
    </ligand>
</feature>
<dbReference type="Gene3D" id="3.20.20.70">
    <property type="entry name" value="Aldolase class I"/>
    <property type="match status" value="1"/>
</dbReference>
<dbReference type="PaxDb" id="243274-THEMA_03360"/>
<keyword evidence="3" id="KW-0456">Lyase</keyword>
<protein>
    <submittedName>
        <fullName evidence="7">Fructose-bisphosphate aldolase</fullName>
    </submittedName>
</protein>
<evidence type="ECO:0000313" key="8">
    <source>
        <dbReference type="Proteomes" id="UP000008183"/>
    </source>
</evidence>
<dbReference type="PIRSF" id="PIRSF001359">
    <property type="entry name" value="F_bP_aldolase_II"/>
    <property type="match status" value="1"/>
</dbReference>
<dbReference type="PIR" id="G72397">
    <property type="entry name" value="G72397"/>
</dbReference>
<dbReference type="CDD" id="cd00947">
    <property type="entry name" value="TBP_aldolase_IIB"/>
    <property type="match status" value="1"/>
</dbReference>
<dbReference type="NCBIfam" id="TIGR00167">
    <property type="entry name" value="cbbA"/>
    <property type="match status" value="1"/>
</dbReference>
<keyword evidence="2 6" id="KW-0862">Zinc</keyword>
<dbReference type="AlphaFoldDB" id="Q9WYB0"/>
<reference evidence="7 8" key="1">
    <citation type="journal article" date="1999" name="Nature">
        <title>Evidence for lateral gene transfer between Archaea and Bacteria from genome sequence of Thermotoga maritima.</title>
        <authorList>
            <person name="Nelson K.E."/>
            <person name="Clayton R.A."/>
            <person name="Gill S.R."/>
            <person name="Gwinn M.L."/>
            <person name="Dodson R.J."/>
            <person name="Haft D.H."/>
            <person name="Hickey E.K."/>
            <person name="Peterson J.D."/>
            <person name="Nelson W.C."/>
            <person name="Ketchum K.A."/>
            <person name="McDonald L."/>
            <person name="Utterback T.R."/>
            <person name="Malek J.A."/>
            <person name="Linher K.D."/>
            <person name="Garrett M.M."/>
            <person name="Stewart A.M."/>
            <person name="Cotton M.D."/>
            <person name="Pratt M.S."/>
            <person name="Phillips C.A."/>
            <person name="Richardson D."/>
            <person name="Heidelberg J."/>
            <person name="Sutton G.G."/>
            <person name="Fleischmann R.D."/>
            <person name="White O."/>
            <person name="Salzberg S.L."/>
            <person name="Smith H.O."/>
            <person name="Venter J.C."/>
            <person name="Fraser C.M."/>
        </authorList>
    </citation>
    <scope>NUCLEOTIDE SEQUENCE [LARGE SCALE GENOMIC DNA]</scope>
    <source>
        <strain evidence="8">ATCC 43589 / DSM 3109 / JCM 10099 / NBRC 100826 / MSB8</strain>
    </source>
</reference>
<feature type="binding site" evidence="6">
    <location>
        <position position="93"/>
    </location>
    <ligand>
        <name>Zn(2+)</name>
        <dbReference type="ChEBI" id="CHEBI:29105"/>
        <label>1</label>
        <note>catalytic</note>
    </ligand>
</feature>
<dbReference type="GO" id="GO:0006096">
    <property type="term" value="P:glycolytic process"/>
    <property type="evidence" value="ECO:0007669"/>
    <property type="project" value="InterPro"/>
</dbReference>
<dbReference type="FunCoup" id="Q9WYB0">
    <property type="interactions" value="392"/>
</dbReference>
<dbReference type="EMBL" id="AE000512">
    <property type="protein sequence ID" value="AAD35362.1"/>
    <property type="molecule type" value="Genomic_DNA"/>
</dbReference>
<dbReference type="InterPro" id="IPR013785">
    <property type="entry name" value="Aldolase_TIM"/>
</dbReference>
<evidence type="ECO:0000256" key="6">
    <source>
        <dbReference type="PIRSR" id="PIRSR001359-3"/>
    </source>
</evidence>
<evidence type="ECO:0000313" key="7">
    <source>
        <dbReference type="EMBL" id="AAD35362.1"/>
    </source>
</evidence>
<organism evidence="7 8">
    <name type="scientific">Thermotoga maritima (strain ATCC 43589 / DSM 3109 / JCM 10099 / NBRC 100826 / MSB8)</name>
    <dbReference type="NCBI Taxonomy" id="243274"/>
    <lineage>
        <taxon>Bacteria</taxon>
        <taxon>Thermotogati</taxon>
        <taxon>Thermotogota</taxon>
        <taxon>Thermotogae</taxon>
        <taxon>Thermotogales</taxon>
        <taxon>Thermotogaceae</taxon>
        <taxon>Thermotoga</taxon>
    </lineage>
</organism>
<feature type="active site" description="Proton donor" evidence="4">
    <location>
        <position position="92"/>
    </location>
</feature>
<feature type="binding site" evidence="5">
    <location>
        <begin position="219"/>
        <end position="221"/>
    </location>
    <ligand>
        <name>dihydroxyacetone phosphate</name>
        <dbReference type="ChEBI" id="CHEBI:57642"/>
    </ligand>
</feature>
<feature type="binding site" evidence="6">
    <location>
        <position position="114"/>
    </location>
    <ligand>
        <name>Zn(2+)</name>
        <dbReference type="ChEBI" id="CHEBI:29105"/>
        <label>2</label>
    </ligand>
</feature>
<accession>Q9WYB0</accession>
<evidence type="ECO:0000256" key="5">
    <source>
        <dbReference type="PIRSR" id="PIRSR001359-2"/>
    </source>
</evidence>
<feature type="binding site" evidence="5">
    <location>
        <position position="189"/>
    </location>
    <ligand>
        <name>dihydroxyacetone phosphate</name>
        <dbReference type="ChEBI" id="CHEBI:57642"/>
    </ligand>
</feature>
<gene>
    <name evidence="7" type="ordered locus">TM_0273</name>
</gene>
<dbReference type="InterPro" id="IPR000771">
    <property type="entry name" value="FBA_II"/>
</dbReference>
<dbReference type="GO" id="GO:0030388">
    <property type="term" value="P:fructose 1,6-bisphosphate metabolic process"/>
    <property type="evidence" value="ECO:0007669"/>
    <property type="project" value="InterPro"/>
</dbReference>
<keyword evidence="1 6" id="KW-0479">Metal-binding</keyword>
<dbReference type="PANTHER" id="PTHR30304:SF0">
    <property type="entry name" value="D-TAGATOSE-1,6-BISPHOSPHATE ALDOLASE SUBUNIT GATY-RELATED"/>
    <property type="match status" value="1"/>
</dbReference>
<dbReference type="GO" id="GO:0008270">
    <property type="term" value="F:zinc ion binding"/>
    <property type="evidence" value="ECO:0007669"/>
    <property type="project" value="InterPro"/>
</dbReference>
<feature type="binding site" evidence="6">
    <location>
        <position position="188"/>
    </location>
    <ligand>
        <name>Zn(2+)</name>
        <dbReference type="ChEBI" id="CHEBI:29105"/>
        <label>1</label>
        <note>catalytic</note>
    </ligand>
</feature>
<dbReference type="PATRIC" id="fig|243274.5.peg.277"/>
<name>Q9WYB0_THEMA</name>
<evidence type="ECO:0000256" key="2">
    <source>
        <dbReference type="ARBA" id="ARBA00022833"/>
    </source>
</evidence>
<evidence type="ECO:0000256" key="4">
    <source>
        <dbReference type="PIRSR" id="PIRSR001359-1"/>
    </source>
</evidence>
<dbReference type="GO" id="GO:0004332">
    <property type="term" value="F:fructose-bisphosphate aldolase activity"/>
    <property type="evidence" value="ECO:0007669"/>
    <property type="project" value="InterPro"/>
</dbReference>
<dbReference type="InterPro" id="IPR050246">
    <property type="entry name" value="Class_II_FBP_aldolase"/>
</dbReference>
<dbReference type="InterPro" id="IPR011289">
    <property type="entry name" value="Fruc_bis_ald_class-2"/>
</dbReference>
<dbReference type="NCBIfam" id="TIGR01859">
    <property type="entry name" value="fruc_bis_ald"/>
    <property type="match status" value="1"/>
</dbReference>
<dbReference type="SMR" id="Q9WYB0"/>
<dbReference type="SUPFAM" id="SSF51569">
    <property type="entry name" value="Aldolase"/>
    <property type="match status" value="1"/>
</dbReference>
<evidence type="ECO:0000256" key="3">
    <source>
        <dbReference type="ARBA" id="ARBA00023239"/>
    </source>
</evidence>
<dbReference type="EnsemblBacteria" id="AAD35362">
    <property type="protein sequence ID" value="AAD35362"/>
    <property type="gene ID" value="TM_0273"/>
</dbReference>
<dbReference type="InParanoid" id="Q9WYB0"/>